<dbReference type="InterPro" id="IPR036138">
    <property type="entry name" value="PBP_dimer_sf"/>
</dbReference>
<dbReference type="Gene3D" id="1.10.150.770">
    <property type="match status" value="1"/>
</dbReference>
<comment type="caution">
    <text evidence="6">The sequence shown here is derived from an EMBL/GenBank/DDBJ whole genome shotgun (WGS) entry which is preliminary data.</text>
</comment>
<dbReference type="GO" id="GO:0071555">
    <property type="term" value="P:cell wall organization"/>
    <property type="evidence" value="ECO:0007669"/>
    <property type="project" value="TreeGrafter"/>
</dbReference>
<keyword evidence="3" id="KW-0812">Transmembrane</keyword>
<dbReference type="Gene3D" id="3.30.450.330">
    <property type="match status" value="1"/>
</dbReference>
<dbReference type="Gene3D" id="3.40.710.10">
    <property type="entry name" value="DD-peptidase/beta-lactamase superfamily"/>
    <property type="match status" value="1"/>
</dbReference>
<dbReference type="PANTHER" id="PTHR30627:SF1">
    <property type="entry name" value="PEPTIDOGLYCAN D,D-TRANSPEPTIDASE FTSI"/>
    <property type="match status" value="1"/>
</dbReference>
<comment type="subcellular location">
    <subcellularLocation>
        <location evidence="1">Membrane</location>
    </subcellularLocation>
</comment>
<evidence type="ECO:0000256" key="1">
    <source>
        <dbReference type="ARBA" id="ARBA00004370"/>
    </source>
</evidence>
<dbReference type="Proteomes" id="UP000286732">
    <property type="component" value="Unassembled WGS sequence"/>
</dbReference>
<dbReference type="SUPFAM" id="SSF56519">
    <property type="entry name" value="Penicillin binding protein dimerisation domain"/>
    <property type="match status" value="1"/>
</dbReference>
<organism evidence="6 7">
    <name type="scientific">SAR324 cluster bacterium</name>
    <dbReference type="NCBI Taxonomy" id="2024889"/>
    <lineage>
        <taxon>Bacteria</taxon>
        <taxon>Deltaproteobacteria</taxon>
        <taxon>SAR324 cluster</taxon>
    </lineage>
</organism>
<evidence type="ECO:0000259" key="5">
    <source>
        <dbReference type="Pfam" id="PF03717"/>
    </source>
</evidence>
<dbReference type="SUPFAM" id="SSF56601">
    <property type="entry name" value="beta-lactamase/transpeptidase-like"/>
    <property type="match status" value="1"/>
</dbReference>
<keyword evidence="3" id="KW-1133">Transmembrane helix</keyword>
<evidence type="ECO:0000256" key="3">
    <source>
        <dbReference type="SAM" id="Phobius"/>
    </source>
</evidence>
<evidence type="ECO:0000313" key="7">
    <source>
        <dbReference type="Proteomes" id="UP000286732"/>
    </source>
</evidence>
<accession>A0A432G2I8</accession>
<dbReference type="Pfam" id="PF00905">
    <property type="entry name" value="Transpeptidase"/>
    <property type="match status" value="1"/>
</dbReference>
<evidence type="ECO:0000259" key="4">
    <source>
        <dbReference type="Pfam" id="PF00905"/>
    </source>
</evidence>
<dbReference type="GO" id="GO:0005886">
    <property type="term" value="C:plasma membrane"/>
    <property type="evidence" value="ECO:0007669"/>
    <property type="project" value="TreeGrafter"/>
</dbReference>
<dbReference type="AlphaFoldDB" id="A0A432G2I8"/>
<feature type="transmembrane region" description="Helical" evidence="3">
    <location>
        <begin position="20"/>
        <end position="40"/>
    </location>
</feature>
<gene>
    <name evidence="6" type="ORF">DSY98_08320</name>
</gene>
<dbReference type="EMBL" id="QNZM01000324">
    <property type="protein sequence ID" value="RTZ77814.1"/>
    <property type="molecule type" value="Genomic_DNA"/>
</dbReference>
<evidence type="ECO:0000256" key="2">
    <source>
        <dbReference type="ARBA" id="ARBA00023136"/>
    </source>
</evidence>
<name>A0A432G2I8_9DELT</name>
<reference evidence="6 7" key="1">
    <citation type="submission" date="2018-06" db="EMBL/GenBank/DDBJ databases">
        <title>Combined omics and stable isotope probing to characterize newly discovered Mariana Back-Arc vent microbial communities.</title>
        <authorList>
            <person name="Trembath-Reichert E."/>
            <person name="Huber J.A."/>
        </authorList>
    </citation>
    <scope>NUCLEOTIDE SEQUENCE [LARGE SCALE GENOMIC DNA]</scope>
    <source>
        <strain evidence="6">MAG 63_2</strain>
    </source>
</reference>
<keyword evidence="2 3" id="KW-0472">Membrane</keyword>
<sequence>MNHSPHFQLYSFKTRLLTVLAFFGICFLAVLGRVFFLQILKADYYIQKAKSQHERTVTLEPHRGRILDKNGRILAVSIQLKSLFAKPTQIESPAQAARLLTPILKIPYHKLLNDLKSKRKFIWIKRKLHPEQAKLVQKLSLNGIGFIEEFRRFYPNGNFAGQLIGYAGIDTQGLEGIESKYEPLLAGKPAVYVVEKEGMFRTVPLSNIPKKIPDQYSIQLTIDSTIQHFAEKALREGVVKSQADRGTVVALHSKTGAILAMASYPEFDPNRYQNYSRAHHLNQAVTLGYEPGSTFKMITIAAGLSEGLISPDQEFFCENGEYKIGINLIRDSSPHGVMTLQQVLKKSSNICAAKIGLSMPPTRFHEYIMRFGFGRRPNSGIAAEATGRVISPKNWQTIDHANISFGQAILVSPLQMVSAANVFANEGEWVPPYIVENVIDKNGKKLKEIKDVEGEVSHKFGLGIRSPVVEASVAELVRKYLISVTQKGGTAQRAAILGYQVAGKTGTSQIYDQQLGRYSKTRYIASFVGFAPASDPLVTVLVVVEQPRTSHYGGTIAAPIFKKIVQRTLLFKDVLPFPEGNSEETTAQVETASR</sequence>
<feature type="domain" description="Penicillin-binding protein dimerisation" evidence="5">
    <location>
        <begin position="59"/>
        <end position="196"/>
    </location>
</feature>
<dbReference type="InterPro" id="IPR050515">
    <property type="entry name" value="Beta-lactam/transpept"/>
</dbReference>
<dbReference type="InterPro" id="IPR005311">
    <property type="entry name" value="PBP_dimer"/>
</dbReference>
<dbReference type="InterPro" id="IPR001460">
    <property type="entry name" value="PCN-bd_Tpept"/>
</dbReference>
<protein>
    <submittedName>
        <fullName evidence="6">Penicillin-binding protein 2</fullName>
    </submittedName>
</protein>
<dbReference type="InterPro" id="IPR012338">
    <property type="entry name" value="Beta-lactam/transpept-like"/>
</dbReference>
<dbReference type="GO" id="GO:0008658">
    <property type="term" value="F:penicillin binding"/>
    <property type="evidence" value="ECO:0007669"/>
    <property type="project" value="InterPro"/>
</dbReference>
<dbReference type="Gene3D" id="3.90.1310.10">
    <property type="entry name" value="Penicillin-binding protein 2a (Domain 2)"/>
    <property type="match status" value="1"/>
</dbReference>
<proteinExistence type="predicted"/>
<dbReference type="PANTHER" id="PTHR30627">
    <property type="entry name" value="PEPTIDOGLYCAN D,D-TRANSPEPTIDASE"/>
    <property type="match status" value="1"/>
</dbReference>
<feature type="domain" description="Penicillin-binding protein transpeptidase" evidence="4">
    <location>
        <begin position="246"/>
        <end position="565"/>
    </location>
</feature>
<evidence type="ECO:0000313" key="6">
    <source>
        <dbReference type="EMBL" id="RTZ77814.1"/>
    </source>
</evidence>
<dbReference type="Pfam" id="PF03717">
    <property type="entry name" value="PBP_dimer"/>
    <property type="match status" value="1"/>
</dbReference>